<feature type="compositionally biased region" description="Low complexity" evidence="1">
    <location>
        <begin position="461"/>
        <end position="489"/>
    </location>
</feature>
<dbReference type="Proteomes" id="UP000239899">
    <property type="component" value="Unassembled WGS sequence"/>
</dbReference>
<protein>
    <submittedName>
        <fullName evidence="2">Uncharacterized protein</fullName>
    </submittedName>
</protein>
<feature type="compositionally biased region" description="Polar residues" evidence="1">
    <location>
        <begin position="502"/>
        <end position="515"/>
    </location>
</feature>
<feature type="region of interest" description="Disordered" evidence="1">
    <location>
        <begin position="300"/>
        <end position="325"/>
    </location>
</feature>
<organism evidence="2 3">
    <name type="scientific">Chlorella sorokiniana</name>
    <name type="common">Freshwater green alga</name>
    <dbReference type="NCBI Taxonomy" id="3076"/>
    <lineage>
        <taxon>Eukaryota</taxon>
        <taxon>Viridiplantae</taxon>
        <taxon>Chlorophyta</taxon>
        <taxon>core chlorophytes</taxon>
        <taxon>Trebouxiophyceae</taxon>
        <taxon>Chlorellales</taxon>
        <taxon>Chlorellaceae</taxon>
        <taxon>Chlorella clade</taxon>
        <taxon>Chlorella</taxon>
    </lineage>
</organism>
<evidence type="ECO:0000256" key="1">
    <source>
        <dbReference type="SAM" id="MobiDB-lite"/>
    </source>
</evidence>
<name>A0A2P6TLM9_CHLSO</name>
<keyword evidence="3" id="KW-1185">Reference proteome</keyword>
<accession>A0A2P6TLM9</accession>
<gene>
    <name evidence="2" type="ORF">C2E21_6324</name>
</gene>
<feature type="region of interest" description="Disordered" evidence="1">
    <location>
        <begin position="411"/>
        <end position="561"/>
    </location>
</feature>
<dbReference type="OrthoDB" id="10496978at2759"/>
<dbReference type="AlphaFoldDB" id="A0A2P6TLM9"/>
<feature type="compositionally biased region" description="Acidic residues" evidence="1">
    <location>
        <begin position="425"/>
        <end position="452"/>
    </location>
</feature>
<sequence>MEYRQHLASLAEDYRRLADLRLEARRLPADAAPIAWYPVHSAILARWSGLARSLLSAIDDGVAQAGGGSSGPAVGAALGAPLSGVPAQDACAFLAALYALPSQQALAEVLCSMRRDTESGDVVFDFAIEPVLKLAKAYDCPELFQLADQALCCDPLLKLAVLMAPLRWLLLFDEYAHMSYFQNARAAAISHLSAKFTAVQNDPLLAQLSPASLLDLTRMMAFRLSTLAQSCGHVRAVQDRSLQRFTALAQEVAAPYCPDPRRANAYVTNWAVSTVSRSIKLSWMVDPAAAAQAQAQAQAQAGQAEHAAHAQAQAGQAEHAAHAQAQLQPPAQPLGLHNAASLLPPLPAVPPQPQALPLVHLPAHWQLGPAAQVALTQQRAAVTALMAQMQEERVQQLELLAGQAEMRAEELAAAQAAAASGSNAEAEEHEEEEEEEEDGPEGSEEGKEEECEDSHQDAEQEWAAQQEAAHASSAAAAAAHPRALSAAVARVQAEEDAAADSNHASPTRHSPNTMWRDSLPSVMRLPPLRLSPKSQHLQQQQAAASGVSRHPAQGARRYAPY</sequence>
<evidence type="ECO:0000313" key="3">
    <source>
        <dbReference type="Proteomes" id="UP000239899"/>
    </source>
</evidence>
<proteinExistence type="predicted"/>
<reference evidence="2 3" key="1">
    <citation type="journal article" date="2018" name="Plant J.">
        <title>Genome sequences of Chlorella sorokiniana UTEX 1602 and Micractinium conductrix SAG 241.80: implications to maltose excretion by a green alga.</title>
        <authorList>
            <person name="Arriola M.B."/>
            <person name="Velmurugan N."/>
            <person name="Zhang Y."/>
            <person name="Plunkett M.H."/>
            <person name="Hondzo H."/>
            <person name="Barney B.M."/>
        </authorList>
    </citation>
    <scope>NUCLEOTIDE SEQUENCE [LARGE SCALE GENOMIC DNA]</scope>
    <source>
        <strain evidence="3">UTEX 1602</strain>
    </source>
</reference>
<comment type="caution">
    <text evidence="2">The sequence shown here is derived from an EMBL/GenBank/DDBJ whole genome shotgun (WGS) entry which is preliminary data.</text>
</comment>
<dbReference type="EMBL" id="LHPG02000012">
    <property type="protein sequence ID" value="PRW45194.1"/>
    <property type="molecule type" value="Genomic_DNA"/>
</dbReference>
<feature type="compositionally biased region" description="Low complexity" evidence="1">
    <location>
        <begin position="411"/>
        <end position="424"/>
    </location>
</feature>
<evidence type="ECO:0000313" key="2">
    <source>
        <dbReference type="EMBL" id="PRW45194.1"/>
    </source>
</evidence>